<name>A0AA35KF99_9SAUR</name>
<feature type="non-terminal residue" evidence="1">
    <location>
        <position position="1"/>
    </location>
</feature>
<dbReference type="Proteomes" id="UP001178461">
    <property type="component" value="Chromosome 5"/>
</dbReference>
<evidence type="ECO:0000313" key="1">
    <source>
        <dbReference type="EMBL" id="CAI5775773.1"/>
    </source>
</evidence>
<sequence length="53" mass="6142">KTNSSRAWGLEVSISFMELLAAILRRQLWNCCHRELLEPTASPAKEILWQQSE</sequence>
<keyword evidence="2" id="KW-1185">Reference proteome</keyword>
<accession>A0AA35KF99</accession>
<reference evidence="1" key="1">
    <citation type="submission" date="2022-12" db="EMBL/GenBank/DDBJ databases">
        <authorList>
            <person name="Alioto T."/>
            <person name="Alioto T."/>
            <person name="Gomez Garrido J."/>
        </authorList>
    </citation>
    <scope>NUCLEOTIDE SEQUENCE</scope>
</reference>
<protein>
    <submittedName>
        <fullName evidence="1">Uncharacterized protein</fullName>
    </submittedName>
</protein>
<gene>
    <name evidence="1" type="ORF">PODLI_1B013909</name>
</gene>
<evidence type="ECO:0000313" key="2">
    <source>
        <dbReference type="Proteomes" id="UP001178461"/>
    </source>
</evidence>
<dbReference type="AlphaFoldDB" id="A0AA35KF99"/>
<dbReference type="EMBL" id="OX395130">
    <property type="protein sequence ID" value="CAI5775773.1"/>
    <property type="molecule type" value="Genomic_DNA"/>
</dbReference>
<feature type="non-terminal residue" evidence="1">
    <location>
        <position position="53"/>
    </location>
</feature>
<proteinExistence type="predicted"/>
<organism evidence="1 2">
    <name type="scientific">Podarcis lilfordi</name>
    <name type="common">Lilford's wall lizard</name>
    <dbReference type="NCBI Taxonomy" id="74358"/>
    <lineage>
        <taxon>Eukaryota</taxon>
        <taxon>Metazoa</taxon>
        <taxon>Chordata</taxon>
        <taxon>Craniata</taxon>
        <taxon>Vertebrata</taxon>
        <taxon>Euteleostomi</taxon>
        <taxon>Lepidosauria</taxon>
        <taxon>Squamata</taxon>
        <taxon>Bifurcata</taxon>
        <taxon>Unidentata</taxon>
        <taxon>Episquamata</taxon>
        <taxon>Laterata</taxon>
        <taxon>Lacertibaenia</taxon>
        <taxon>Lacertidae</taxon>
        <taxon>Podarcis</taxon>
    </lineage>
</organism>